<accession>A0A3S0QTU8</accession>
<feature type="transmembrane region" description="Helical" evidence="1">
    <location>
        <begin position="208"/>
        <end position="226"/>
    </location>
</feature>
<keyword evidence="1" id="KW-0472">Membrane</keyword>
<keyword evidence="1" id="KW-1133">Transmembrane helix</keyword>
<keyword evidence="3" id="KW-1185">Reference proteome</keyword>
<dbReference type="RefSeq" id="WP_126678535.1">
    <property type="nucleotide sequence ID" value="NZ_RYYU01000001.1"/>
</dbReference>
<feature type="transmembrane region" description="Helical" evidence="1">
    <location>
        <begin position="75"/>
        <end position="94"/>
    </location>
</feature>
<keyword evidence="1" id="KW-0812">Transmembrane</keyword>
<dbReference type="AlphaFoldDB" id="A0A3S0QTU8"/>
<gene>
    <name evidence="2" type="ORF">EHV08_06140</name>
</gene>
<dbReference type="EMBL" id="RYYU01000001">
    <property type="protein sequence ID" value="RUL59377.1"/>
    <property type="molecule type" value="Genomic_DNA"/>
</dbReference>
<comment type="caution">
    <text evidence="2">The sequence shown here is derived from an EMBL/GenBank/DDBJ whole genome shotgun (WGS) entry which is preliminary data.</text>
</comment>
<organism evidence="2 3">
    <name type="scientific">Prevotella koreensis</name>
    <dbReference type="NCBI Taxonomy" id="2490854"/>
    <lineage>
        <taxon>Bacteria</taxon>
        <taxon>Pseudomonadati</taxon>
        <taxon>Bacteroidota</taxon>
        <taxon>Bacteroidia</taxon>
        <taxon>Bacteroidales</taxon>
        <taxon>Prevotellaceae</taxon>
        <taxon>Prevotella</taxon>
    </lineage>
</organism>
<evidence type="ECO:0000256" key="1">
    <source>
        <dbReference type="SAM" id="Phobius"/>
    </source>
</evidence>
<dbReference type="OrthoDB" id="1100198at2"/>
<protein>
    <recommendedName>
        <fullName evidence="4">O-antigen ligase domain-containing protein</fullName>
    </recommendedName>
</protein>
<evidence type="ECO:0008006" key="4">
    <source>
        <dbReference type="Google" id="ProtNLM"/>
    </source>
</evidence>
<dbReference type="Proteomes" id="UP000278983">
    <property type="component" value="Unassembled WGS sequence"/>
</dbReference>
<feature type="transmembrane region" description="Helical" evidence="1">
    <location>
        <begin position="175"/>
        <end position="196"/>
    </location>
</feature>
<name>A0A3S0QTU8_9BACT</name>
<feature type="transmembrane region" description="Helical" evidence="1">
    <location>
        <begin position="34"/>
        <end position="54"/>
    </location>
</feature>
<feature type="transmembrane region" description="Helical" evidence="1">
    <location>
        <begin position="232"/>
        <end position="251"/>
    </location>
</feature>
<reference evidence="2 3" key="1">
    <citation type="submission" date="2018-12" db="EMBL/GenBank/DDBJ databases">
        <title>Genome sequencing of Prevotella sp. KCOM 3155 (= JS262).</title>
        <authorList>
            <person name="Kook J.-K."/>
            <person name="Park S.-N."/>
            <person name="Lim Y.K."/>
        </authorList>
    </citation>
    <scope>NUCLEOTIDE SEQUENCE [LARGE SCALE GENOMIC DNA]</scope>
    <source>
        <strain evidence="2 3">KCOM 3155</strain>
    </source>
</reference>
<proteinExistence type="predicted"/>
<evidence type="ECO:0000313" key="2">
    <source>
        <dbReference type="EMBL" id="RUL59377.1"/>
    </source>
</evidence>
<sequence>MGFNFGSEDATIGQACFQCSLLYIFFRGDKKKHIYIGILIATLGLFSGKSKFYGEYVMLIGFVFLLKNKFRLNNLLSYIQIGALVCAIVFFTWYKFNAYYVEGFKEAKVSEMLARPATYTTAGTIIFKDYVPFGSGLGTFATNAAAVHYSPLYYKYRMNMIWGLTKDNPMFLADAYFPTLAEYGLMGIFFFLWFWIRRYKDINRISNLLNYKIALMCMLALFFEGVADTSYLSGKGMGYFMLLAMAIRGSYTIRKKNKINAVDNKQI</sequence>
<evidence type="ECO:0000313" key="3">
    <source>
        <dbReference type="Proteomes" id="UP000278983"/>
    </source>
</evidence>